<dbReference type="SUPFAM" id="SSF56801">
    <property type="entry name" value="Acetyl-CoA synthetase-like"/>
    <property type="match status" value="1"/>
</dbReference>
<dbReference type="Pfam" id="PF13193">
    <property type="entry name" value="AMP-binding_C"/>
    <property type="match status" value="1"/>
</dbReference>
<dbReference type="InterPro" id="IPR010071">
    <property type="entry name" value="AA_adenyl_dom"/>
</dbReference>
<dbReference type="KEGG" id="svu:B1H20_02225"/>
<organism evidence="4 5">
    <name type="scientific">Streptomyces violaceoruber</name>
    <dbReference type="NCBI Taxonomy" id="1935"/>
    <lineage>
        <taxon>Bacteria</taxon>
        <taxon>Bacillati</taxon>
        <taxon>Actinomycetota</taxon>
        <taxon>Actinomycetes</taxon>
        <taxon>Kitasatosporales</taxon>
        <taxon>Streptomycetaceae</taxon>
        <taxon>Streptomyces</taxon>
        <taxon>Streptomyces violaceoruber group</taxon>
    </lineage>
</organism>
<keyword evidence="2" id="KW-0597">Phosphoprotein</keyword>
<proteinExistence type="predicted"/>
<dbReference type="CDD" id="cd12117">
    <property type="entry name" value="A_NRPS_Srf_like"/>
    <property type="match status" value="1"/>
</dbReference>
<feature type="domain" description="Carrier" evidence="3">
    <location>
        <begin position="537"/>
        <end position="617"/>
    </location>
</feature>
<dbReference type="Proteomes" id="UP000192445">
    <property type="component" value="Chromosome"/>
</dbReference>
<dbReference type="InterPro" id="IPR036736">
    <property type="entry name" value="ACP-like_sf"/>
</dbReference>
<dbReference type="InterPro" id="IPR025110">
    <property type="entry name" value="AMP-bd_C"/>
</dbReference>
<dbReference type="Pfam" id="PF00501">
    <property type="entry name" value="AMP-binding"/>
    <property type="match status" value="1"/>
</dbReference>
<evidence type="ECO:0000256" key="1">
    <source>
        <dbReference type="ARBA" id="ARBA00022450"/>
    </source>
</evidence>
<reference evidence="4 5" key="1">
    <citation type="submission" date="2017-03" db="EMBL/GenBank/DDBJ databases">
        <title>Complete Genome Sequence of a natural compounds producer, Streptomyces violaceus S21.</title>
        <authorList>
            <person name="Zhong C."/>
            <person name="Zhao Z."/>
            <person name="Fu J."/>
            <person name="Zong G."/>
            <person name="Qin R."/>
            <person name="Cao G."/>
        </authorList>
    </citation>
    <scope>NUCLEOTIDE SEQUENCE [LARGE SCALE GENOMIC DNA]</scope>
    <source>
        <strain evidence="4 5">S21</strain>
    </source>
</reference>
<dbReference type="Pfam" id="PF07993">
    <property type="entry name" value="NAD_binding_4"/>
    <property type="match status" value="1"/>
</dbReference>
<dbReference type="Gene3D" id="1.10.1200.10">
    <property type="entry name" value="ACP-like"/>
    <property type="match status" value="1"/>
</dbReference>
<dbReference type="InterPro" id="IPR010080">
    <property type="entry name" value="Thioester_reductase-like_dom"/>
</dbReference>
<dbReference type="InterPro" id="IPR009081">
    <property type="entry name" value="PP-bd_ACP"/>
</dbReference>
<dbReference type="SUPFAM" id="SSF51735">
    <property type="entry name" value="NAD(P)-binding Rossmann-fold domains"/>
    <property type="match status" value="1"/>
</dbReference>
<dbReference type="NCBIfam" id="TIGR01746">
    <property type="entry name" value="Thioester-redct"/>
    <property type="match status" value="1"/>
</dbReference>
<protein>
    <recommendedName>
        <fullName evidence="3">Carrier domain-containing protein</fullName>
    </recommendedName>
</protein>
<dbReference type="Gene3D" id="2.30.38.10">
    <property type="entry name" value="Luciferase, Domain 3"/>
    <property type="match status" value="1"/>
</dbReference>
<dbReference type="PROSITE" id="PS00455">
    <property type="entry name" value="AMP_BINDING"/>
    <property type="match status" value="1"/>
</dbReference>
<evidence type="ECO:0000259" key="3">
    <source>
        <dbReference type="PROSITE" id="PS50075"/>
    </source>
</evidence>
<dbReference type="STRING" id="1935.B1H20_02225"/>
<name>A0A1V0U562_STRVN</name>
<dbReference type="Gene3D" id="3.40.50.980">
    <property type="match status" value="2"/>
</dbReference>
<dbReference type="AlphaFoldDB" id="A0A1V0U562"/>
<dbReference type="InterPro" id="IPR000873">
    <property type="entry name" value="AMP-dep_synth/lig_dom"/>
</dbReference>
<evidence type="ECO:0000313" key="5">
    <source>
        <dbReference type="Proteomes" id="UP000192445"/>
    </source>
</evidence>
<sequence length="1049" mass="113602">MVQPPVHVPDAVRRWNDTTTDYPRNALIPDLFEEQARLHPHAPAVLWEGGVWDYSELLDRVRRGAARLRARGVRDGDRVALLLPRSPETVAAVFAVLEAGAVYLPLDPSHPADRLSSILRDADVRAVVTADTESRTGRAGEFGRMTVTELTSLEGPGPAEDRTTRRRATDAAYVIYTSGSTGRPKGVVCAHRGPVRLVRGTEALRMAPADRLLATTNPTFDVSCFELFAPLLNGAALVLPDPETLLDPAALEQLLDDRGITVMWLSAGLFHLHAEQRPGMFSGLRCLIAGGDVLNPSAVRAVLEHGPPAFFLNGYGPTENSVFSTTHVIDSIAPDARGIPIGRPVAASTAYVVRDDGTPADPGEVGELWVGGDGVALGYLGDRTRTAAAFVPDRFRPGPGRRLYRTGDLAAWRTDGVIEFHGRRDRQVKIRGFRVELDEVETTLTDHPQVNESAVGVLGEDASQHLAAAVVPAPEQDGGLPGELDAYLRERLPPHMLPARVVPVPELPLNSSGKVDRGRLRELTDAAAREPVGTAEGPPGQDEEVVAEVWRRFLDVDVVRREDDFLALGGTSLQATRISAVVRERLGIRTAFTRTLVRVLLDNPTLAAFTERTSELRHAPGDAGHDTPVDFAAESVPDPALRFDAPAADGVPTKRHEERVPRSVLLTGATGFLGVHLLDRLAGSGVRRVHCLVRARDGAEALARLRDRQRHYGLDPDRWADRIAAVPGDLGLPRFGLDSGGWDELAHEVEVILHNGAQVNFAYPYEALSAANVGGTRTVLALATERRLKAVHHVSSMSVIAGSGLAGVRRVDEDAPASHPELLSQGYAETKWVAERLVSLAARRGLPVTIHRPHEITGATNSGTWNTDTMMCALFRTVAETGTAPDVPLLLDFIPVDYTASAVVHILTHQPCEGRVHHLANPRPALLHLLVERLRAKGYRVREQSYAAWTRHMVELTTRDPEHPLAPYLPMFTEPARGSTASIAEMYFAGTFPRFGRENTEDALAGSGVVCPPVDARLIDTNLRFLRGAGLLPAPTADEEEDGGRGPTG</sequence>
<accession>A0A1V0U562</accession>
<dbReference type="OrthoDB" id="2472181at2"/>
<evidence type="ECO:0000256" key="2">
    <source>
        <dbReference type="ARBA" id="ARBA00022553"/>
    </source>
</evidence>
<dbReference type="Gene3D" id="3.30.300.30">
    <property type="match status" value="1"/>
</dbReference>
<dbReference type="FunFam" id="3.40.50.980:FF:000001">
    <property type="entry name" value="Non-ribosomal peptide synthetase"/>
    <property type="match status" value="1"/>
</dbReference>
<dbReference type="NCBIfam" id="TIGR01733">
    <property type="entry name" value="AA-adenyl-dom"/>
    <property type="match status" value="1"/>
</dbReference>
<dbReference type="InterPro" id="IPR013120">
    <property type="entry name" value="FAR_NAD-bd"/>
</dbReference>
<dbReference type="InterPro" id="IPR045851">
    <property type="entry name" value="AMP-bd_C_sf"/>
</dbReference>
<dbReference type="PROSITE" id="PS50075">
    <property type="entry name" value="CARRIER"/>
    <property type="match status" value="1"/>
</dbReference>
<dbReference type="InterPro" id="IPR036291">
    <property type="entry name" value="NAD(P)-bd_dom_sf"/>
</dbReference>
<dbReference type="Pfam" id="PF00550">
    <property type="entry name" value="PP-binding"/>
    <property type="match status" value="1"/>
</dbReference>
<dbReference type="RefSeq" id="WP_083192023.1">
    <property type="nucleotide sequence ID" value="NZ_CP020570.1"/>
</dbReference>
<dbReference type="InterPro" id="IPR020845">
    <property type="entry name" value="AMP-binding_CS"/>
</dbReference>
<dbReference type="CDD" id="cd05235">
    <property type="entry name" value="SDR_e1"/>
    <property type="match status" value="1"/>
</dbReference>
<dbReference type="SUPFAM" id="SSF47336">
    <property type="entry name" value="ACP-like"/>
    <property type="match status" value="1"/>
</dbReference>
<gene>
    <name evidence="4" type="ORF">B1H20_02225</name>
</gene>
<dbReference type="PANTHER" id="PTHR44845:SF6">
    <property type="entry name" value="BETA-ALANINE-ACTIVATING ENZYME"/>
    <property type="match status" value="1"/>
</dbReference>
<dbReference type="Gene3D" id="3.40.50.720">
    <property type="entry name" value="NAD(P)-binding Rossmann-like Domain"/>
    <property type="match status" value="1"/>
</dbReference>
<keyword evidence="1" id="KW-0596">Phosphopantetheine</keyword>
<dbReference type="EMBL" id="CP020570">
    <property type="protein sequence ID" value="ARF60333.1"/>
    <property type="molecule type" value="Genomic_DNA"/>
</dbReference>
<dbReference type="PANTHER" id="PTHR44845">
    <property type="entry name" value="CARRIER DOMAIN-CONTAINING PROTEIN"/>
    <property type="match status" value="1"/>
</dbReference>
<evidence type="ECO:0000313" key="4">
    <source>
        <dbReference type="EMBL" id="ARF60333.1"/>
    </source>
</evidence>